<dbReference type="Proteomes" id="UP000887574">
    <property type="component" value="Unplaced"/>
</dbReference>
<accession>A0A915CKV1</accession>
<reference evidence="2" key="1">
    <citation type="submission" date="2022-11" db="UniProtKB">
        <authorList>
            <consortium name="WormBaseParasite"/>
        </authorList>
    </citation>
    <scope>IDENTIFICATION</scope>
</reference>
<protein>
    <submittedName>
        <fullName evidence="2">Uncharacterized protein</fullName>
    </submittedName>
</protein>
<evidence type="ECO:0000313" key="1">
    <source>
        <dbReference type="Proteomes" id="UP000887574"/>
    </source>
</evidence>
<proteinExistence type="predicted"/>
<name>A0A915CKV1_9BILA</name>
<dbReference type="AlphaFoldDB" id="A0A915CKV1"/>
<keyword evidence="1" id="KW-1185">Reference proteome</keyword>
<dbReference type="WBParaSite" id="jg10027">
    <property type="protein sequence ID" value="jg10027"/>
    <property type="gene ID" value="jg10027"/>
</dbReference>
<evidence type="ECO:0000313" key="2">
    <source>
        <dbReference type="WBParaSite" id="jg10027"/>
    </source>
</evidence>
<sequence length="82" mass="8911">MLFPIKAVNILKAHGKSSKESRLINGYALNCARASDAMPQGENALGDFGCGRGSCKRLFVERKWTSPSVASKKFSSLELTSF</sequence>
<organism evidence="1 2">
    <name type="scientific">Ditylenchus dipsaci</name>
    <dbReference type="NCBI Taxonomy" id="166011"/>
    <lineage>
        <taxon>Eukaryota</taxon>
        <taxon>Metazoa</taxon>
        <taxon>Ecdysozoa</taxon>
        <taxon>Nematoda</taxon>
        <taxon>Chromadorea</taxon>
        <taxon>Rhabditida</taxon>
        <taxon>Tylenchina</taxon>
        <taxon>Tylenchomorpha</taxon>
        <taxon>Sphaerularioidea</taxon>
        <taxon>Anguinidae</taxon>
        <taxon>Anguininae</taxon>
        <taxon>Ditylenchus</taxon>
    </lineage>
</organism>